<feature type="signal peptide" evidence="5">
    <location>
        <begin position="1"/>
        <end position="20"/>
    </location>
</feature>
<name>A0ABP8AS37_9ACTN</name>
<comment type="cofactor">
    <cofactor evidence="3">
        <name>Cu cation</name>
        <dbReference type="ChEBI" id="CHEBI:23378"/>
    </cofactor>
    <text evidence="3">Binds 1 copper ion per subunit.</text>
</comment>
<feature type="region of interest" description="Disordered" evidence="4">
    <location>
        <begin position="175"/>
        <end position="206"/>
    </location>
</feature>
<dbReference type="SUPFAM" id="SSF49329">
    <property type="entry name" value="Cu,Zn superoxide dismutase-like"/>
    <property type="match status" value="1"/>
</dbReference>
<feature type="domain" description="Superoxide dismutase copper/zinc binding" evidence="6">
    <location>
        <begin position="65"/>
        <end position="215"/>
    </location>
</feature>
<keyword evidence="3" id="KW-0479">Metal-binding</keyword>
<organism evidence="7 8">
    <name type="scientific">Streptosporangium oxazolinicum</name>
    <dbReference type="NCBI Taxonomy" id="909287"/>
    <lineage>
        <taxon>Bacteria</taxon>
        <taxon>Bacillati</taxon>
        <taxon>Actinomycetota</taxon>
        <taxon>Actinomycetes</taxon>
        <taxon>Streptosporangiales</taxon>
        <taxon>Streptosporangiaceae</taxon>
        <taxon>Streptosporangium</taxon>
    </lineage>
</organism>
<dbReference type="InterPro" id="IPR036423">
    <property type="entry name" value="SOD-like_Cu/Zn_dom_sf"/>
</dbReference>
<dbReference type="PROSITE" id="PS00332">
    <property type="entry name" value="SOD_CU_ZN_2"/>
    <property type="match status" value="1"/>
</dbReference>
<keyword evidence="3" id="KW-0862">Zinc</keyword>
<dbReference type="CDD" id="cd00305">
    <property type="entry name" value="Cu-Zn_Superoxide_Dismutase"/>
    <property type="match status" value="1"/>
</dbReference>
<protein>
    <recommendedName>
        <fullName evidence="3">Superoxide dismutase [Cu-Zn]</fullName>
        <ecNumber evidence="3">1.15.1.1</ecNumber>
    </recommendedName>
</protein>
<comment type="similarity">
    <text evidence="1 3">Belongs to the Cu-Zn superoxide dismutase family.</text>
</comment>
<dbReference type="Gene3D" id="2.60.40.200">
    <property type="entry name" value="Superoxide dismutase, copper/zinc binding domain"/>
    <property type="match status" value="1"/>
</dbReference>
<evidence type="ECO:0000256" key="2">
    <source>
        <dbReference type="ARBA" id="ARBA00024900"/>
    </source>
</evidence>
<dbReference type="Proteomes" id="UP001501251">
    <property type="component" value="Unassembled WGS sequence"/>
</dbReference>
<dbReference type="PANTHER" id="PTHR10003">
    <property type="entry name" value="SUPEROXIDE DISMUTASE CU-ZN -RELATED"/>
    <property type="match status" value="1"/>
</dbReference>
<evidence type="ECO:0000259" key="6">
    <source>
        <dbReference type="Pfam" id="PF00080"/>
    </source>
</evidence>
<dbReference type="EMBL" id="BAABAQ010000003">
    <property type="protein sequence ID" value="GAA4188681.1"/>
    <property type="molecule type" value="Genomic_DNA"/>
</dbReference>
<evidence type="ECO:0000256" key="4">
    <source>
        <dbReference type="SAM" id="MobiDB-lite"/>
    </source>
</evidence>
<comment type="function">
    <text evidence="2">Destroys radicals which are normally produced within the cells and which are toxic to biological systems. May play a role in favoring mycobacterial survival in phagocytes.</text>
</comment>
<keyword evidence="3" id="KW-0560">Oxidoreductase</keyword>
<keyword evidence="5" id="KW-0732">Signal</keyword>
<proteinExistence type="inferred from homology"/>
<comment type="catalytic activity">
    <reaction evidence="3">
        <text>2 superoxide + 2 H(+) = H2O2 + O2</text>
        <dbReference type="Rhea" id="RHEA:20696"/>
        <dbReference type="ChEBI" id="CHEBI:15378"/>
        <dbReference type="ChEBI" id="CHEBI:15379"/>
        <dbReference type="ChEBI" id="CHEBI:16240"/>
        <dbReference type="ChEBI" id="CHEBI:18421"/>
        <dbReference type="EC" id="1.15.1.1"/>
    </reaction>
</comment>
<dbReference type="InterPro" id="IPR018152">
    <property type="entry name" value="SOD_Cu/Zn_BS"/>
</dbReference>
<keyword evidence="3" id="KW-0186">Copper</keyword>
<dbReference type="RefSeq" id="WP_344917890.1">
    <property type="nucleotide sequence ID" value="NZ_BAABAQ010000003.1"/>
</dbReference>
<reference evidence="8" key="1">
    <citation type="journal article" date="2019" name="Int. J. Syst. Evol. Microbiol.">
        <title>The Global Catalogue of Microorganisms (GCM) 10K type strain sequencing project: providing services to taxonomists for standard genome sequencing and annotation.</title>
        <authorList>
            <consortium name="The Broad Institute Genomics Platform"/>
            <consortium name="The Broad Institute Genome Sequencing Center for Infectious Disease"/>
            <person name="Wu L."/>
            <person name="Ma J."/>
        </authorList>
    </citation>
    <scope>NUCLEOTIDE SEQUENCE [LARGE SCALE GENOMIC DNA]</scope>
    <source>
        <strain evidence="8">JCM 17388</strain>
    </source>
</reference>
<dbReference type="InterPro" id="IPR024134">
    <property type="entry name" value="SOD_Cu/Zn_/chaperone"/>
</dbReference>
<accession>A0ABP8AS37</accession>
<sequence>MLHRTCLALAVALGTAVAGAGSVPAAQATPQTSQTSQFSQTSRTPQSSQPSAGAVLKNTAGKNVGFLRVDQQPRDRSRLTITVSGLPTGYHGFHVHAKGVCDPGAIDPVTRSPFASAGAHFTLLPVTHTGHSGDLPNLLVAKDGTGEATVVTDRFRVGQLFDSDGSSVVVHALPDNHSNIPDRYSHPGDPTGGTGPDAETLKAGDSGGRIACGVITRN</sequence>
<evidence type="ECO:0000256" key="5">
    <source>
        <dbReference type="SAM" id="SignalP"/>
    </source>
</evidence>
<evidence type="ECO:0000256" key="3">
    <source>
        <dbReference type="RuleBase" id="RU000393"/>
    </source>
</evidence>
<evidence type="ECO:0000313" key="7">
    <source>
        <dbReference type="EMBL" id="GAA4188681.1"/>
    </source>
</evidence>
<dbReference type="Pfam" id="PF00080">
    <property type="entry name" value="Sod_Cu"/>
    <property type="match status" value="1"/>
</dbReference>
<feature type="compositionally biased region" description="Low complexity" evidence="4">
    <location>
        <begin position="28"/>
        <end position="52"/>
    </location>
</feature>
<gene>
    <name evidence="7" type="ORF">GCM10022252_24340</name>
</gene>
<comment type="cofactor">
    <cofactor evidence="3">
        <name>Zn(2+)</name>
        <dbReference type="ChEBI" id="CHEBI:29105"/>
    </cofactor>
    <text evidence="3">Binds 1 zinc ion per subunit.</text>
</comment>
<keyword evidence="8" id="KW-1185">Reference proteome</keyword>
<comment type="caution">
    <text evidence="7">The sequence shown here is derived from an EMBL/GenBank/DDBJ whole genome shotgun (WGS) entry which is preliminary data.</text>
</comment>
<dbReference type="InterPro" id="IPR001424">
    <property type="entry name" value="SOD_Cu_Zn_dom"/>
</dbReference>
<evidence type="ECO:0000256" key="1">
    <source>
        <dbReference type="ARBA" id="ARBA00010457"/>
    </source>
</evidence>
<dbReference type="EC" id="1.15.1.1" evidence="3"/>
<feature type="region of interest" description="Disordered" evidence="4">
    <location>
        <begin position="28"/>
        <end position="55"/>
    </location>
</feature>
<evidence type="ECO:0000313" key="8">
    <source>
        <dbReference type="Proteomes" id="UP001501251"/>
    </source>
</evidence>
<feature type="chain" id="PRO_5045475759" description="Superoxide dismutase [Cu-Zn]" evidence="5">
    <location>
        <begin position="21"/>
        <end position="218"/>
    </location>
</feature>